<dbReference type="InterPro" id="IPR004000">
    <property type="entry name" value="Actin"/>
</dbReference>
<comment type="caution">
    <text evidence="3">The sequence shown here is derived from an EMBL/GenBank/DDBJ whole genome shotgun (WGS) entry which is preliminary data.</text>
</comment>
<feature type="region of interest" description="Disordered" evidence="2">
    <location>
        <begin position="659"/>
        <end position="685"/>
    </location>
</feature>
<dbReference type="Proteomes" id="UP001146793">
    <property type="component" value="Unassembled WGS sequence"/>
</dbReference>
<dbReference type="EMBL" id="JANTQA010000051">
    <property type="protein sequence ID" value="KAJ3429926.1"/>
    <property type="molecule type" value="Genomic_DNA"/>
</dbReference>
<dbReference type="Gene3D" id="3.30.420.40">
    <property type="match status" value="4"/>
</dbReference>
<dbReference type="PRINTS" id="PR00190">
    <property type="entry name" value="ACTIN"/>
</dbReference>
<dbReference type="InterPro" id="IPR043129">
    <property type="entry name" value="ATPase_NBD"/>
</dbReference>
<dbReference type="PROSITE" id="PS00432">
    <property type="entry name" value="ACTINS_2"/>
    <property type="match status" value="1"/>
</dbReference>
<accession>A0AAV7YMR8</accession>
<gene>
    <name evidence="3" type="ORF">M0812_22926</name>
</gene>
<dbReference type="Gene3D" id="3.90.640.10">
    <property type="entry name" value="Actin, Chain A, domain 4"/>
    <property type="match status" value="2"/>
</dbReference>
<reference evidence="3" key="1">
    <citation type="submission" date="2022-08" db="EMBL/GenBank/DDBJ databases">
        <title>Novel sulphate-reducing endosymbionts in the free-living metamonad Anaeramoeba.</title>
        <authorList>
            <person name="Jerlstrom-Hultqvist J."/>
            <person name="Cepicka I."/>
            <person name="Gallot-Lavallee L."/>
            <person name="Salas-Leiva D."/>
            <person name="Curtis B.A."/>
            <person name="Zahonova K."/>
            <person name="Pipaliya S."/>
            <person name="Dacks J."/>
            <person name="Roger A.J."/>
        </authorList>
    </citation>
    <scope>NUCLEOTIDE SEQUENCE</scope>
    <source>
        <strain evidence="3">Busselton2</strain>
    </source>
</reference>
<name>A0AAV7YMR8_9EUKA</name>
<dbReference type="InterPro" id="IPR004001">
    <property type="entry name" value="Actin_CS"/>
</dbReference>
<comment type="similarity">
    <text evidence="1">Belongs to the actin family.</text>
</comment>
<dbReference type="SUPFAM" id="SSF53067">
    <property type="entry name" value="Actin-like ATPase domain"/>
    <property type="match status" value="4"/>
</dbReference>
<dbReference type="PANTHER" id="PTHR11937">
    <property type="entry name" value="ACTIN"/>
    <property type="match status" value="1"/>
</dbReference>
<protein>
    <submittedName>
        <fullName evidence="3">Actin-5c-related</fullName>
    </submittedName>
</protein>
<dbReference type="SMART" id="SM00268">
    <property type="entry name" value="ACTIN"/>
    <property type="match status" value="2"/>
</dbReference>
<dbReference type="Pfam" id="PF00022">
    <property type="entry name" value="Actin"/>
    <property type="match status" value="2"/>
</dbReference>
<proteinExistence type="inferred from homology"/>
<evidence type="ECO:0000313" key="4">
    <source>
        <dbReference type="Proteomes" id="UP001146793"/>
    </source>
</evidence>
<feature type="compositionally biased region" description="Basic and acidic residues" evidence="2">
    <location>
        <begin position="666"/>
        <end position="685"/>
    </location>
</feature>
<evidence type="ECO:0000313" key="3">
    <source>
        <dbReference type="EMBL" id="KAJ3429926.1"/>
    </source>
</evidence>
<organism evidence="3 4">
    <name type="scientific">Anaeramoeba flamelloides</name>
    <dbReference type="NCBI Taxonomy" id="1746091"/>
    <lineage>
        <taxon>Eukaryota</taxon>
        <taxon>Metamonada</taxon>
        <taxon>Anaeramoebidae</taxon>
        <taxon>Anaeramoeba</taxon>
    </lineage>
</organism>
<evidence type="ECO:0000256" key="2">
    <source>
        <dbReference type="SAM" id="MobiDB-lite"/>
    </source>
</evidence>
<sequence>MNDSVFIDFGSFETKFGNCNSDQPSKNRSVVSRVLYPTNIPFPNMKDSYIGEEGIALRSVVQNNNFIKRGNVTNWRDYENMVHHIFYYQLQIVPEETNVSVNQNFQCSFANSAMYTQIMFETFGVPNFSLIPSALSTMFYTGINTGVNVDIGHGTTKIVPIINGQLQVSAGKRIELSGIDLDRQLGKVINEASFFDKALNYTQASKDYLVSKMKKKVCHVSLDFEKELFGMQQKYITKEGTKYHLPNGKIFDIGQKSFSLCEIFFQPNLFEIDSKPLPELIVDSILSATDDINIIDNLFSNIVLTGGTSLIPNFKTRLKKEMDLKLEDYQPKIISFPNAQQICWLGGKKMINHNSFSNFWISKAEYEEEGSNIIHKELYKPKFETEKWKSEKKVLISQKEKKEKNKNKKKDSISEKFFKIDFTKKLEEKEEEEEEEVNYITIDFGSLYTKIGLNNENKPKLIVPTLYFENKKKMNPMPIFGNEILQDNLNENELKQIFKNREITDYESFSGFVEYLFDQLGIEIQKSVINFVFHCSRNINTTEKVLQCFCDEKMCLGFYFTPAPIANLFCKACFTGIIVEIGDKYTEISAFSNGFFLNGKKTILLDLGGNAITKYLALLIGKNNKKVKFNTLKNYLTITRIIKEKYCFVNFNEYQEEKENEVEKEENEKEKEIENERKEKEKEREGEYNGKLAMEYQLPNKQKIEIENERYLCTEILFSPEIIGKYHDGIHQIISNLIKSCDICIQKDLMNSIVLAGGTSQFKGLKKRLSFEINKIIGSNLEANIKVSQNPQYSAWLGATKLTRLPSFYNLVQSAEDYSQCGQSSYGQKFIY</sequence>
<evidence type="ECO:0000256" key="1">
    <source>
        <dbReference type="RuleBase" id="RU000487"/>
    </source>
</evidence>
<dbReference type="AlphaFoldDB" id="A0AAV7YMR8"/>